<organism evidence="2 3">
    <name type="scientific">Polymorphum gilvum (strain LMG 25793 / CGMCC 1.9160 / SL003B-26A1)</name>
    <dbReference type="NCBI Taxonomy" id="991905"/>
    <lineage>
        <taxon>Bacteria</taxon>
        <taxon>Pseudomonadati</taxon>
        <taxon>Pseudomonadota</taxon>
        <taxon>Alphaproteobacteria</taxon>
        <taxon>Rhodobacterales</taxon>
        <taxon>Paracoccaceae</taxon>
        <taxon>Polymorphum</taxon>
    </lineage>
</organism>
<dbReference type="KEGG" id="pgv:SL003B_2895"/>
<evidence type="ECO:0000313" key="3">
    <source>
        <dbReference type="Proteomes" id="UP000008130"/>
    </source>
</evidence>
<evidence type="ECO:0000256" key="1">
    <source>
        <dbReference type="SAM" id="MobiDB-lite"/>
    </source>
</evidence>
<dbReference type="HOGENOM" id="CLU_2718873_0_0_5"/>
<reference evidence="2 3" key="1">
    <citation type="journal article" date="2011" name="J. Bacteriol.">
        <title>Complete genome sequence of Polymorphum gilvum SL003B-26A1T, a crude oil-degrading bacterium from oil-polluted saline soil.</title>
        <authorList>
            <person name="Li S.G."/>
            <person name="Tang Y.Q."/>
            <person name="Nie Y."/>
            <person name="Cai M."/>
            <person name="Wu X.L."/>
        </authorList>
    </citation>
    <scope>NUCLEOTIDE SEQUENCE [LARGE SCALE GENOMIC DNA]</scope>
    <source>
        <strain evidence="3">LMG 25793 / CGMCC 1.9160 / SL003B-26A1</strain>
    </source>
</reference>
<dbReference type="Proteomes" id="UP000008130">
    <property type="component" value="Chromosome"/>
</dbReference>
<feature type="compositionally biased region" description="Basic and acidic residues" evidence="1">
    <location>
        <begin position="56"/>
        <end position="72"/>
    </location>
</feature>
<protein>
    <submittedName>
        <fullName evidence="2">Uncharacterized protein</fullName>
    </submittedName>
</protein>
<feature type="region of interest" description="Disordered" evidence="1">
    <location>
        <begin position="35"/>
        <end position="72"/>
    </location>
</feature>
<gene>
    <name evidence="2" type="ordered locus">SL003B_2895</name>
</gene>
<keyword evidence="3" id="KW-1185">Reference proteome</keyword>
<dbReference type="EMBL" id="CP002568">
    <property type="protein sequence ID" value="ADZ71317.1"/>
    <property type="molecule type" value="Genomic_DNA"/>
</dbReference>
<sequence length="72" mass="7550">MGRFRAHGALQGCCGLGGAVRRGLCVQRCRAVQAGTGGMNGTKGAPGSRHAPVRPRRIEARRDPDLPRNAAD</sequence>
<dbReference type="AlphaFoldDB" id="F2J6E3"/>
<accession>F2J6E3</accession>
<evidence type="ECO:0000313" key="2">
    <source>
        <dbReference type="EMBL" id="ADZ71317.1"/>
    </source>
</evidence>
<name>F2J6E3_POLGS</name>
<proteinExistence type="predicted"/>
<dbReference type="STRING" id="991905.SL003B_2895"/>